<evidence type="ECO:0000313" key="1">
    <source>
        <dbReference type="EMBL" id="KAL0931484.1"/>
    </source>
</evidence>
<accession>A0ACC3YHZ6</accession>
<protein>
    <submittedName>
        <fullName evidence="1">Uncharacterized protein</fullName>
    </submittedName>
</protein>
<dbReference type="Proteomes" id="UP000805649">
    <property type="component" value="Unassembled WGS sequence"/>
</dbReference>
<name>A0ACC3YHZ6_COLTU</name>
<gene>
    <name evidence="1" type="ORF">CTRU02_214219</name>
</gene>
<evidence type="ECO:0000313" key="2">
    <source>
        <dbReference type="Proteomes" id="UP000805649"/>
    </source>
</evidence>
<organism evidence="1 2">
    <name type="scientific">Colletotrichum truncatum</name>
    <name type="common">Anthracnose fungus</name>
    <name type="synonym">Colletotrichum capsici</name>
    <dbReference type="NCBI Taxonomy" id="5467"/>
    <lineage>
        <taxon>Eukaryota</taxon>
        <taxon>Fungi</taxon>
        <taxon>Dikarya</taxon>
        <taxon>Ascomycota</taxon>
        <taxon>Pezizomycotina</taxon>
        <taxon>Sordariomycetes</taxon>
        <taxon>Hypocreomycetidae</taxon>
        <taxon>Glomerellales</taxon>
        <taxon>Glomerellaceae</taxon>
        <taxon>Colletotrichum</taxon>
        <taxon>Colletotrichum truncatum species complex</taxon>
    </lineage>
</organism>
<keyword evidence="2" id="KW-1185">Reference proteome</keyword>
<dbReference type="EMBL" id="VUJX02000010">
    <property type="protein sequence ID" value="KAL0931484.1"/>
    <property type="molecule type" value="Genomic_DNA"/>
</dbReference>
<comment type="caution">
    <text evidence="1">The sequence shown here is derived from an EMBL/GenBank/DDBJ whole genome shotgun (WGS) entry which is preliminary data.</text>
</comment>
<sequence length="782" mass="88595">MHFDKGDGKGPTLQDEENYWQTLRLSQELEDEQLDRMFMAKAGEARHRLDILNQEKRELEMRALENHKAIAREHALLEDLTYSIHEERQNVRMVREARIQQMQAYFSAHRRRENDERARIATAALGASRCDPESTDRSQTSDIANGAEPNGVSTNGEQNGKIPTPPPIPSIPEKAPVTIITDAAGQALGPVHRIAVGGNAALLLDRAPKRVVQLRRGVHFGQHELIRLHEDKDLWIAAMIQATGEFHPPPRHCSLCAQGDGPFANCVVAEGFGTCGNCYWEKKRCVGISLEERPPPMPHHAKLLSQDDGYTNGTATPMSFSRPVSRDKSTVGSTVTDETAEEDHTPITQANLLLKHDGNVYTHPECMQGVPVEKIDPNHPYWDPSWPEIAPMVELTLESWRAKLDTALRNGQTGMKFQLGRQVNRGELIMKFLKEGNFNPYQLISKKYITQRLVSYDTVFRLADTLKNLEGFKTLDITPLEWLRQRLHELIIESGPEFNLAKIIHDFYHDRKYVDLRHANGKKSIGRPSGIKMTPKDSPNSSKMTPNAKKRKLFVSEEFPGMQQQQRPLAPTPSPQIQTHLQQEDTDASAPSTPDLAKAAKRLKERSHSKSMDTDLSYDGYTDVDDYSRDSIGKHDWALHRIKSRLNTVGTGVTQYWHWIPDDGEQVFEHQVLAEGDNFTWGIYAKPINFHLELDHIEEMRWAADTEKIIVVCKPGVVPSPDGKPRGDILAEFKRSRTKRRFLVFCRKKGIEVVKTEANLIEKAWDEYESPDVPAMAESEIA</sequence>
<reference evidence="1 2" key="1">
    <citation type="journal article" date="2020" name="Phytopathology">
        <title>Genome Sequence Resources of Colletotrichum truncatum, C. plurivorum, C. musicola, and C. sojae: Four Species Pathogenic to Soybean (Glycine max).</title>
        <authorList>
            <person name="Rogerio F."/>
            <person name="Boufleur T.R."/>
            <person name="Ciampi-Guillardi M."/>
            <person name="Sukno S.A."/>
            <person name="Thon M.R."/>
            <person name="Massola Junior N.S."/>
            <person name="Baroncelli R."/>
        </authorList>
    </citation>
    <scope>NUCLEOTIDE SEQUENCE [LARGE SCALE GENOMIC DNA]</scope>
    <source>
        <strain evidence="1 2">CMES1059</strain>
    </source>
</reference>
<proteinExistence type="predicted"/>